<dbReference type="OrthoDB" id="1730321at2759"/>
<gene>
    <name evidence="1" type="ORF">H5410_046917</name>
</gene>
<reference evidence="1 2" key="1">
    <citation type="submission" date="2020-09" db="EMBL/GenBank/DDBJ databases">
        <title>De no assembly of potato wild relative species, Solanum commersonii.</title>
        <authorList>
            <person name="Cho K."/>
        </authorList>
    </citation>
    <scope>NUCLEOTIDE SEQUENCE [LARGE SCALE GENOMIC DNA]</scope>
    <source>
        <strain evidence="1">LZ3.2</strain>
        <tissue evidence="1">Leaf</tissue>
    </source>
</reference>
<protein>
    <submittedName>
        <fullName evidence="1">Uncharacterized protein</fullName>
    </submittedName>
</protein>
<sequence>MPSSLSRILAELMRKADRYSQYADILLPPFRALQSYRLKNLVESYQAFEKAANAFTQEFHNWESDWALEAHYVIAYETRILTERADRELLLMEKLLKS</sequence>
<organism evidence="1 2">
    <name type="scientific">Solanum commersonii</name>
    <name type="common">Commerson's wild potato</name>
    <name type="synonym">Commerson's nightshade</name>
    <dbReference type="NCBI Taxonomy" id="4109"/>
    <lineage>
        <taxon>Eukaryota</taxon>
        <taxon>Viridiplantae</taxon>
        <taxon>Streptophyta</taxon>
        <taxon>Embryophyta</taxon>
        <taxon>Tracheophyta</taxon>
        <taxon>Spermatophyta</taxon>
        <taxon>Magnoliopsida</taxon>
        <taxon>eudicotyledons</taxon>
        <taxon>Gunneridae</taxon>
        <taxon>Pentapetalae</taxon>
        <taxon>asterids</taxon>
        <taxon>lamiids</taxon>
        <taxon>Solanales</taxon>
        <taxon>Solanaceae</taxon>
        <taxon>Solanoideae</taxon>
        <taxon>Solaneae</taxon>
        <taxon>Solanum</taxon>
    </lineage>
</organism>
<comment type="caution">
    <text evidence="1">The sequence shown here is derived from an EMBL/GenBank/DDBJ whole genome shotgun (WGS) entry which is preliminary data.</text>
</comment>
<keyword evidence="2" id="KW-1185">Reference proteome</keyword>
<evidence type="ECO:0000313" key="1">
    <source>
        <dbReference type="EMBL" id="KAG5586483.1"/>
    </source>
</evidence>
<name>A0A9J5XDM1_SOLCO</name>
<accession>A0A9J5XDM1</accession>
<evidence type="ECO:0000313" key="2">
    <source>
        <dbReference type="Proteomes" id="UP000824120"/>
    </source>
</evidence>
<dbReference type="Proteomes" id="UP000824120">
    <property type="component" value="Chromosome 9"/>
</dbReference>
<dbReference type="AlphaFoldDB" id="A0A9J5XDM1"/>
<dbReference type="EMBL" id="JACXVP010000009">
    <property type="protein sequence ID" value="KAG5586483.1"/>
    <property type="molecule type" value="Genomic_DNA"/>
</dbReference>
<proteinExistence type="predicted"/>